<gene>
    <name evidence="9" type="primary">LOC117641685</name>
</gene>
<feature type="compositionally biased region" description="Acidic residues" evidence="6">
    <location>
        <begin position="126"/>
        <end position="140"/>
    </location>
</feature>
<evidence type="ECO:0000256" key="5">
    <source>
        <dbReference type="RuleBase" id="RU367107"/>
    </source>
</evidence>
<sequence length="844" mass="95165">MAQSYAFSKELFLAQDGTPMQFHLSRCRDKEELEDYIKYGGGSVVERPGPYTVIIEDAPQDPQTVFHDSFQSEFIIQCCCQNKILSLKQFRSNSVSLFVDDFDPNDVLLHKIRWMDGRRKYKSAAEDSESDESIAEDDVESDTRSKKSSRNSRAEFTREERQRMVQFIRQQKAYTELKGTALWKRMEPTFENHSWQSLKEHFLKKVMPLIHSFKLSEDELRAFRYGAKSGQNSKKRVNKKISSSAYSSKEDKSILKYVSTHATKSTPLSGNQFWMTMQKKSPIPGRTWQSVRERFTKYLKDKKLSDYKSDETASDFDTNENEIVPSRPEEASTSACRKRDSSALGNVSSSAWLTKDVSSTPGTASISVCKIKSVPLIPEKVSSAGKMNNVPSTPEEASSSTNNMKSAPSTPREPSPSSARKENRQNDAEGSPIPCKKQKRRLFHAATAIIPEFSPLTVKATGPSWLEKKFNNTKNKKFEKLVAMISEKQDELKDAPEHLPDNDDTQKDEDVPNRSGGDLVASPSKNQEATFSREQNEQSEICGSDLIPIPANGDVDLQKDEDVQNLGRVDHFAFPSMNHQAESSRKEGEKLLVEHRSSDGDQGTESEWPSNFPPEIVVFISDSENDPTDEGFEGDGEDENKDVESDSEWSDDGLFWRGGVVFPDGVRKKRDPIAHPNLVRLADLNTHNETEEHSKANNRNQSEVEKQDCPRSKCNPPKNTSMAAPKTIPHQSKNEKGRNVTYDFVNLSNSYDVFQMSVNSCNQTAQHVHQASDSQSVVTPSHEQSQQFKNSLTKESNSPSQNCEKPINDKFMSVGVQFASGNKRHVSVQTDPVLILPKNWMDML</sequence>
<dbReference type="AlphaFoldDB" id="A0A6P8YM53"/>
<feature type="region of interest" description="Disordered" evidence="6">
    <location>
        <begin position="309"/>
        <end position="341"/>
    </location>
</feature>
<feature type="compositionally biased region" description="Basic and acidic residues" evidence="6">
    <location>
        <begin position="582"/>
        <end position="599"/>
    </location>
</feature>
<feature type="compositionally biased region" description="Acidic residues" evidence="6">
    <location>
        <begin position="623"/>
        <end position="650"/>
    </location>
</feature>
<comment type="similarity">
    <text evidence="1 5">Belongs to the RAP1 family.</text>
</comment>
<proteinExistence type="inferred from homology"/>
<dbReference type="Proteomes" id="UP000515158">
    <property type="component" value="Unplaced"/>
</dbReference>
<evidence type="ECO:0000256" key="1">
    <source>
        <dbReference type="ARBA" id="ARBA00010467"/>
    </source>
</evidence>
<dbReference type="InterPro" id="IPR001005">
    <property type="entry name" value="SANT/Myb"/>
</dbReference>
<feature type="compositionally biased region" description="Basic and acidic residues" evidence="6">
    <location>
        <begin position="488"/>
        <end position="512"/>
    </location>
</feature>
<keyword evidence="5" id="KW-0804">Transcription</keyword>
<evidence type="ECO:0000256" key="6">
    <source>
        <dbReference type="SAM" id="MobiDB-lite"/>
    </source>
</evidence>
<dbReference type="RefSeq" id="XP_034235092.1">
    <property type="nucleotide sequence ID" value="XM_034379201.1"/>
</dbReference>
<organism evidence="9">
    <name type="scientific">Thrips palmi</name>
    <name type="common">Melon thrips</name>
    <dbReference type="NCBI Taxonomy" id="161013"/>
    <lineage>
        <taxon>Eukaryota</taxon>
        <taxon>Metazoa</taxon>
        <taxon>Ecdysozoa</taxon>
        <taxon>Arthropoda</taxon>
        <taxon>Hexapoda</taxon>
        <taxon>Insecta</taxon>
        <taxon>Pterygota</taxon>
        <taxon>Neoptera</taxon>
        <taxon>Paraneoptera</taxon>
        <taxon>Thysanoptera</taxon>
        <taxon>Terebrantia</taxon>
        <taxon>Thripoidea</taxon>
        <taxon>Thripidae</taxon>
        <taxon>Thrips</taxon>
    </lineage>
</organism>
<evidence type="ECO:0000256" key="2">
    <source>
        <dbReference type="ARBA" id="ARBA00022454"/>
    </source>
</evidence>
<dbReference type="PANTHER" id="PTHR16466">
    <property type="entry name" value="TELOMERE REPEAT-BINDING FACTOR 2-INTERACTING PROTEIN 1"/>
    <property type="match status" value="1"/>
</dbReference>
<feature type="compositionally biased region" description="Polar residues" evidence="6">
    <location>
        <begin position="523"/>
        <end position="541"/>
    </location>
</feature>
<dbReference type="InterPro" id="IPR009057">
    <property type="entry name" value="Homeodomain-like_sf"/>
</dbReference>
<dbReference type="GO" id="GO:0070187">
    <property type="term" value="C:shelterin complex"/>
    <property type="evidence" value="ECO:0007669"/>
    <property type="project" value="TreeGrafter"/>
</dbReference>
<feature type="compositionally biased region" description="Polar residues" evidence="6">
    <location>
        <begin position="600"/>
        <end position="609"/>
    </location>
</feature>
<dbReference type="GO" id="GO:0006355">
    <property type="term" value="P:regulation of DNA-templated transcription"/>
    <property type="evidence" value="ECO:0007669"/>
    <property type="project" value="UniProtKB-UniRule"/>
</dbReference>
<evidence type="ECO:0000256" key="3">
    <source>
        <dbReference type="ARBA" id="ARBA00022895"/>
    </source>
</evidence>
<feature type="domain" description="Myb-like" evidence="7">
    <location>
        <begin position="238"/>
        <end position="299"/>
    </location>
</feature>
<dbReference type="InParanoid" id="A0A6P8YM53"/>
<feature type="compositionally biased region" description="Polar residues" evidence="6">
    <location>
        <begin position="385"/>
        <end position="409"/>
    </location>
</feature>
<feature type="compositionally biased region" description="Basic and acidic residues" evidence="6">
    <location>
        <begin position="702"/>
        <end position="711"/>
    </location>
</feature>
<dbReference type="GO" id="GO:0010833">
    <property type="term" value="P:telomere maintenance via telomere lengthening"/>
    <property type="evidence" value="ECO:0007669"/>
    <property type="project" value="UniProtKB-UniRule"/>
</dbReference>
<protein>
    <recommendedName>
        <fullName evidence="5">Telomeric repeat-binding factor 2-interacting protein 1</fullName>
        <shortName evidence="5">TERF2-interacting telomeric protein 1</shortName>
    </recommendedName>
    <alternativeName>
        <fullName evidence="5">Repressor/activator protein 1 homolog</fullName>
    </alternativeName>
</protein>
<keyword evidence="2 5" id="KW-0158">Chromosome</keyword>
<keyword evidence="8" id="KW-1185">Reference proteome</keyword>
<feature type="region of interest" description="Disordered" evidence="6">
    <location>
        <begin position="488"/>
        <end position="561"/>
    </location>
</feature>
<feature type="region of interest" description="Disordered" evidence="6">
    <location>
        <begin position="574"/>
        <end position="650"/>
    </location>
</feature>
<dbReference type="GO" id="GO:0042162">
    <property type="term" value="F:telomeric DNA binding"/>
    <property type="evidence" value="ECO:0007669"/>
    <property type="project" value="TreeGrafter"/>
</dbReference>
<dbReference type="OrthoDB" id="10257855at2759"/>
<comment type="function">
    <text evidence="5">Acts both as a regulator of telomere function and as a transcription regulator. Involved in the regulation of telomere length and protection as a component of the shelterin complex (telosome). Does not bind DNA directly: recruited to telomeric double-stranded 5'-TTAGGG-3' repeats via its interaction with terf2. Independently of its function in telomeres, also acts as a transcription regulator: recruited to extratelomeric 5'-TTAGGG-3' sites via its association with terf2 or other factors, and regulates gene expression.</text>
</comment>
<dbReference type="InterPro" id="IPR039595">
    <property type="entry name" value="TE2IP/Rap1"/>
</dbReference>
<dbReference type="PANTHER" id="PTHR16466:SF6">
    <property type="entry name" value="TELOMERIC REPEAT-BINDING FACTOR 2-INTERACTING PROTEIN 1"/>
    <property type="match status" value="1"/>
</dbReference>
<feature type="region of interest" description="Disordered" evidence="6">
    <location>
        <begin position="125"/>
        <end position="158"/>
    </location>
</feature>
<dbReference type="KEGG" id="tpal:117641685"/>
<reference evidence="9" key="1">
    <citation type="submission" date="2025-08" db="UniProtKB">
        <authorList>
            <consortium name="RefSeq"/>
        </authorList>
    </citation>
    <scope>IDENTIFICATION</scope>
    <source>
        <tissue evidence="9">Total insect</tissue>
    </source>
</reference>
<dbReference type="GeneID" id="117641685"/>
<keyword evidence="3 5" id="KW-0779">Telomere</keyword>
<keyword evidence="5" id="KW-0805">Transcription regulation</keyword>
<name>A0A6P8YM53_THRPL</name>
<dbReference type="CDD" id="cd11655">
    <property type="entry name" value="rap1_myb-like"/>
    <property type="match status" value="1"/>
</dbReference>
<dbReference type="PROSITE" id="PS50090">
    <property type="entry name" value="MYB_LIKE"/>
    <property type="match status" value="1"/>
</dbReference>
<dbReference type="Gene3D" id="1.10.10.60">
    <property type="entry name" value="Homeodomain-like"/>
    <property type="match status" value="2"/>
</dbReference>
<comment type="subunit">
    <text evidence="5">Homodimer.</text>
</comment>
<dbReference type="Pfam" id="PF08914">
    <property type="entry name" value="Myb_Rap1"/>
    <property type="match status" value="2"/>
</dbReference>
<feature type="region of interest" description="Disordered" evidence="6">
    <location>
        <begin position="771"/>
        <end position="806"/>
    </location>
</feature>
<evidence type="ECO:0000313" key="8">
    <source>
        <dbReference type="Proteomes" id="UP000515158"/>
    </source>
</evidence>
<accession>A0A6P8YM53</accession>
<feature type="region of interest" description="Disordered" evidence="6">
    <location>
        <begin position="383"/>
        <end position="439"/>
    </location>
</feature>
<dbReference type="SUPFAM" id="SSF46689">
    <property type="entry name" value="Homeodomain-like"/>
    <property type="match status" value="2"/>
</dbReference>
<comment type="subcellular location">
    <subcellularLocation>
        <location evidence="5">Nucleus</location>
    </subcellularLocation>
    <subcellularLocation>
        <location evidence="5">Chromosome</location>
        <location evidence="5">Telomere</location>
    </subcellularLocation>
</comment>
<feature type="compositionally biased region" description="Basic and acidic residues" evidence="6">
    <location>
        <begin position="686"/>
        <end position="695"/>
    </location>
</feature>
<dbReference type="InterPro" id="IPR015010">
    <property type="entry name" value="TERF2IP_Myb"/>
</dbReference>
<evidence type="ECO:0000256" key="4">
    <source>
        <dbReference type="ARBA" id="ARBA00023242"/>
    </source>
</evidence>
<feature type="region of interest" description="Disordered" evidence="6">
    <location>
        <begin position="684"/>
        <end position="735"/>
    </location>
</feature>
<evidence type="ECO:0000259" key="7">
    <source>
        <dbReference type="PROSITE" id="PS50090"/>
    </source>
</evidence>
<dbReference type="GO" id="GO:0031848">
    <property type="term" value="P:protection from non-homologous end joining at telomere"/>
    <property type="evidence" value="ECO:0007669"/>
    <property type="project" value="TreeGrafter"/>
</dbReference>
<evidence type="ECO:0000313" key="9">
    <source>
        <dbReference type="RefSeq" id="XP_034235092.1"/>
    </source>
</evidence>
<keyword evidence="5" id="KW-0010">Activator</keyword>
<keyword evidence="4 5" id="KW-0539">Nucleus</keyword>
<feature type="compositionally biased region" description="Polar residues" evidence="6">
    <location>
        <begin position="771"/>
        <end position="803"/>
    </location>
</feature>